<dbReference type="EMBL" id="GEBQ01008004">
    <property type="protein sequence ID" value="JAT31973.1"/>
    <property type="molecule type" value="Transcribed_RNA"/>
</dbReference>
<sequence>KGKVALAELIVTSLTIPCELNSPITCPPATTSSLKAQNIPSKTVFINNGVSPLPTQKSYTNRVFVNKNLIGEAHKPPEIPLPTQNSPTNQVFVNKHFLGEAQKP</sequence>
<proteinExistence type="predicted"/>
<organism evidence="1">
    <name type="scientific">Graphocephala atropunctata</name>
    <dbReference type="NCBI Taxonomy" id="36148"/>
    <lineage>
        <taxon>Eukaryota</taxon>
        <taxon>Metazoa</taxon>
        <taxon>Ecdysozoa</taxon>
        <taxon>Arthropoda</taxon>
        <taxon>Hexapoda</taxon>
        <taxon>Insecta</taxon>
        <taxon>Pterygota</taxon>
        <taxon>Neoptera</taxon>
        <taxon>Paraneoptera</taxon>
        <taxon>Hemiptera</taxon>
        <taxon>Auchenorrhyncha</taxon>
        <taxon>Membracoidea</taxon>
        <taxon>Cicadellidae</taxon>
        <taxon>Cicadellinae</taxon>
        <taxon>Cicadellini</taxon>
        <taxon>Graphocephala</taxon>
    </lineage>
</organism>
<name>A0A1B6M7R6_9HEMI</name>
<feature type="non-terminal residue" evidence="1">
    <location>
        <position position="1"/>
    </location>
</feature>
<dbReference type="AlphaFoldDB" id="A0A1B6M7R6"/>
<reference evidence="1" key="1">
    <citation type="submission" date="2015-11" db="EMBL/GenBank/DDBJ databases">
        <title>De novo transcriptome assembly of four potential Pierce s Disease insect vectors from Arizona vineyards.</title>
        <authorList>
            <person name="Tassone E.E."/>
        </authorList>
    </citation>
    <scope>NUCLEOTIDE SEQUENCE</scope>
</reference>
<gene>
    <name evidence="1" type="ORF">g.53727</name>
</gene>
<feature type="non-terminal residue" evidence="1">
    <location>
        <position position="104"/>
    </location>
</feature>
<protein>
    <submittedName>
        <fullName evidence="1">Uncharacterized protein</fullName>
    </submittedName>
</protein>
<accession>A0A1B6M7R6</accession>
<evidence type="ECO:0000313" key="1">
    <source>
        <dbReference type="EMBL" id="JAT31973.1"/>
    </source>
</evidence>